<organism evidence="1 2">
    <name type="scientific">Eumeta variegata</name>
    <name type="common">Bagworm moth</name>
    <name type="synonym">Eumeta japonica</name>
    <dbReference type="NCBI Taxonomy" id="151549"/>
    <lineage>
        <taxon>Eukaryota</taxon>
        <taxon>Metazoa</taxon>
        <taxon>Ecdysozoa</taxon>
        <taxon>Arthropoda</taxon>
        <taxon>Hexapoda</taxon>
        <taxon>Insecta</taxon>
        <taxon>Pterygota</taxon>
        <taxon>Neoptera</taxon>
        <taxon>Endopterygota</taxon>
        <taxon>Lepidoptera</taxon>
        <taxon>Glossata</taxon>
        <taxon>Ditrysia</taxon>
        <taxon>Tineoidea</taxon>
        <taxon>Psychidae</taxon>
        <taxon>Oiketicinae</taxon>
        <taxon>Eumeta</taxon>
    </lineage>
</organism>
<reference evidence="1 2" key="1">
    <citation type="journal article" date="2019" name="Commun. Biol.">
        <title>The bagworm genome reveals a unique fibroin gene that provides high tensile strength.</title>
        <authorList>
            <person name="Kono N."/>
            <person name="Nakamura H."/>
            <person name="Ohtoshi R."/>
            <person name="Tomita M."/>
            <person name="Numata K."/>
            <person name="Arakawa K."/>
        </authorList>
    </citation>
    <scope>NUCLEOTIDE SEQUENCE [LARGE SCALE GENOMIC DNA]</scope>
</reference>
<comment type="caution">
    <text evidence="1">The sequence shown here is derived from an EMBL/GenBank/DDBJ whole genome shotgun (WGS) entry which is preliminary data.</text>
</comment>
<evidence type="ECO:0000313" key="2">
    <source>
        <dbReference type="Proteomes" id="UP000299102"/>
    </source>
</evidence>
<dbReference type="EMBL" id="BGZK01002654">
    <property type="protein sequence ID" value="GBP95586.1"/>
    <property type="molecule type" value="Genomic_DNA"/>
</dbReference>
<name>A0A4C2A4F8_EUMVA</name>
<keyword evidence="2" id="KW-1185">Reference proteome</keyword>
<dbReference type="OrthoDB" id="413077at2759"/>
<dbReference type="Gene3D" id="3.40.50.970">
    <property type="match status" value="1"/>
</dbReference>
<sequence>MDELRQELGKNIIIKRQTSSTDHSETIAYYGKEIPELKLVRYGLSERQRRTALLYGGSGPRRVSELVSRLEEIYCGNISYEFGYLEVSNGILYLLFFYFVLSRASRAKAKEWFAKRIESDSDAIDKDRRIEIAKELLHSQAWDKFLSVKFPTVKRYCGEAPRAC</sequence>
<dbReference type="STRING" id="151549.A0A4C2A4F8"/>
<gene>
    <name evidence="1" type="ORF">EVAR_93526_1</name>
</gene>
<accession>A0A4C2A4F8</accession>
<dbReference type="AlphaFoldDB" id="A0A4C2A4F8"/>
<dbReference type="Proteomes" id="UP000299102">
    <property type="component" value="Unassembled WGS sequence"/>
</dbReference>
<evidence type="ECO:0000313" key="1">
    <source>
        <dbReference type="EMBL" id="GBP95586.1"/>
    </source>
</evidence>
<protein>
    <submittedName>
        <fullName evidence="1">Probable 2-oxoglutarate dehydrogenase E1 component DHKTD1 homolog, mitochondrial</fullName>
    </submittedName>
</protein>
<proteinExistence type="predicted"/>